<dbReference type="STRING" id="36745.CLSAP_40160"/>
<keyword evidence="5" id="KW-1185">Reference proteome</keyword>
<dbReference type="PANTHER" id="PTHR40446:SF2">
    <property type="entry name" value="N-ACETYLGLUCOSAMINE-1-PHOSPHODIESTER ALPHA-N-ACETYLGLUCOSAMINIDASE"/>
    <property type="match status" value="1"/>
</dbReference>
<dbReference type="Proteomes" id="UP000011728">
    <property type="component" value="Chromosome"/>
</dbReference>
<evidence type="ECO:0000313" key="5">
    <source>
        <dbReference type="Proteomes" id="UP000011728"/>
    </source>
</evidence>
<evidence type="ECO:0000313" key="4">
    <source>
        <dbReference type="EMBL" id="AGF58012.1"/>
    </source>
</evidence>
<dbReference type="PANTHER" id="PTHR40446">
    <property type="entry name" value="N-ACETYLGLUCOSAMINE-1-PHOSPHODIESTER ALPHA-N-ACETYLGLUCOSAMINIDASE"/>
    <property type="match status" value="1"/>
</dbReference>
<keyword evidence="2" id="KW-1133">Transmembrane helix</keyword>
<feature type="region of interest" description="Disordered" evidence="1">
    <location>
        <begin position="1"/>
        <end position="30"/>
    </location>
</feature>
<dbReference type="AlphaFoldDB" id="M1N3H4"/>
<sequence length="352" mass="39288">MDRKVNHRSVNRSVNKSQVNRRKKKKRQSNPRILLRGIRDALLFFIITTPLVFFFGPYEDTRKAVLETVLATRHAYLVEDLIPKTLLDKLLGRDEANNSQEVFQDMKKINVKYKIGNEITEYHISDKRYEAYVLEIKNPLKVKVAMTRYLKKRGQKTSEMAEDHNAVAAINGGSFIDQSSDGTTYAGTGAEPGGFVISDGKVVYPTANINEKAVENVVAFTEGGELIVGDHSISELKKYKVKEAMCFRKPNIIINGVRQVKDKATEGYNPRTAVGQKADGTIIFLVIDGRKITTPGASLYDVQEIMMKQGAVNAGALDGGYSSTMYYKGNVINSPNAWDGERTVATAFYVEQ</sequence>
<feature type="transmembrane region" description="Helical" evidence="2">
    <location>
        <begin position="33"/>
        <end position="56"/>
    </location>
</feature>
<dbReference type="OrthoDB" id="9809781at2"/>
<dbReference type="RefSeq" id="WP_015394323.1">
    <property type="nucleotide sequence ID" value="NC_020291.1"/>
</dbReference>
<feature type="domain" description="Phosphodiester glycosidase" evidence="3">
    <location>
        <begin position="164"/>
        <end position="350"/>
    </location>
</feature>
<dbReference type="eggNOG" id="COG4632">
    <property type="taxonomic scope" value="Bacteria"/>
</dbReference>
<dbReference type="HOGENOM" id="CLU_058779_0_0_9"/>
<feature type="compositionally biased region" description="Basic residues" evidence="1">
    <location>
        <begin position="19"/>
        <end position="29"/>
    </location>
</feature>
<feature type="compositionally biased region" description="Basic residues" evidence="1">
    <location>
        <begin position="1"/>
        <end position="10"/>
    </location>
</feature>
<dbReference type="Pfam" id="PF09992">
    <property type="entry name" value="NAGPA"/>
    <property type="match status" value="1"/>
</dbReference>
<protein>
    <submittedName>
        <fullName evidence="4">Exopolysaccharide biosynthesis protein</fullName>
    </submittedName>
</protein>
<dbReference type="PATRIC" id="fig|931276.5.peg.4289"/>
<dbReference type="EMBL" id="CP004121">
    <property type="protein sequence ID" value="AGF58012.1"/>
    <property type="molecule type" value="Genomic_DNA"/>
</dbReference>
<reference evidence="4 5" key="1">
    <citation type="submission" date="2013-02" db="EMBL/GenBank/DDBJ databases">
        <title>Genome sequence of Clostridium saccharoperbutylacetonicum N1-4(HMT).</title>
        <authorList>
            <person name="Poehlein A."/>
            <person name="Daniel R."/>
        </authorList>
    </citation>
    <scope>NUCLEOTIDE SEQUENCE [LARGE SCALE GENOMIC DNA]</scope>
    <source>
        <strain evidence="5">N1-4(HMT)</strain>
    </source>
</reference>
<evidence type="ECO:0000259" key="3">
    <source>
        <dbReference type="Pfam" id="PF09992"/>
    </source>
</evidence>
<keyword evidence="2" id="KW-0472">Membrane</keyword>
<evidence type="ECO:0000256" key="2">
    <source>
        <dbReference type="SAM" id="Phobius"/>
    </source>
</evidence>
<organism evidence="4 5">
    <name type="scientific">Clostridium saccharoperbutylacetonicum N1-4(HMT)</name>
    <dbReference type="NCBI Taxonomy" id="931276"/>
    <lineage>
        <taxon>Bacteria</taxon>
        <taxon>Bacillati</taxon>
        <taxon>Bacillota</taxon>
        <taxon>Clostridia</taxon>
        <taxon>Eubacteriales</taxon>
        <taxon>Clostridiaceae</taxon>
        <taxon>Clostridium</taxon>
    </lineage>
</organism>
<gene>
    <name evidence="4" type="ORF">Cspa_c42590</name>
</gene>
<evidence type="ECO:0000256" key="1">
    <source>
        <dbReference type="SAM" id="MobiDB-lite"/>
    </source>
</evidence>
<name>M1N3H4_9CLOT</name>
<proteinExistence type="predicted"/>
<dbReference type="KEGG" id="csr:Cspa_c42590"/>
<keyword evidence="2" id="KW-0812">Transmembrane</keyword>
<accession>M1N3H4</accession>
<dbReference type="InterPro" id="IPR018711">
    <property type="entry name" value="NAGPA"/>
</dbReference>